<gene>
    <name evidence="4" type="ORF">A6M13_06205</name>
</gene>
<evidence type="ECO:0000313" key="4">
    <source>
        <dbReference type="EMBL" id="OCS82990.1"/>
    </source>
</evidence>
<dbReference type="InterPro" id="IPR008863">
    <property type="entry name" value="Toxic_anion-R_TelA"/>
</dbReference>
<dbReference type="STRING" id="33978.A6M13_06205"/>
<dbReference type="OrthoDB" id="9768858at2"/>
<keyword evidence="2" id="KW-0175">Coiled coil</keyword>
<name>A0A1C0Y762_9BACL</name>
<accession>A0A1C0Y762</accession>
<comment type="similarity">
    <text evidence="1">Belongs to the TelA family.</text>
</comment>
<evidence type="ECO:0000256" key="1">
    <source>
        <dbReference type="PIRNR" id="PIRNR026508"/>
    </source>
</evidence>
<comment type="caution">
    <text evidence="4">The sequence shown here is derived from an EMBL/GenBank/DDBJ whole genome shotgun (WGS) entry which is preliminary data.</text>
</comment>
<protein>
    <recommendedName>
        <fullName evidence="6">Tellurite resistance protein TelA</fullName>
    </recommendedName>
</protein>
<dbReference type="PANTHER" id="PTHR38432:SF2">
    <property type="entry name" value="TELLURITE RESISTANCE PROTEIN"/>
    <property type="match status" value="1"/>
</dbReference>
<reference evidence="4 5" key="1">
    <citation type="submission" date="2016-07" db="EMBL/GenBank/DDBJ databases">
        <title>Caryophanon tenue genome sequencing.</title>
        <authorList>
            <person name="Verma A."/>
            <person name="Pal Y."/>
            <person name="Krishnamurthi S."/>
        </authorList>
    </citation>
    <scope>NUCLEOTIDE SEQUENCE [LARGE SCALE GENOMIC DNA]</scope>
    <source>
        <strain evidence="4 5">DSM 14152</strain>
    </source>
</reference>
<evidence type="ECO:0000256" key="2">
    <source>
        <dbReference type="SAM" id="Coils"/>
    </source>
</evidence>
<dbReference type="Pfam" id="PF05816">
    <property type="entry name" value="TelA"/>
    <property type="match status" value="1"/>
</dbReference>
<sequence>MSNNNENPFLSEDVFAKEPEPTPQPEPAHVPAQTTILTPTTEEKSQLLKQREMLRTKPEVMQLATKIDPKDQIAVLEFGKETATGISQFSDRMLASMRTSKLEQSSVLLNNLNSIMDRFDPEDFKEEEKKAGLIKRLFNKGKEKLETVLSKYDTMNKEIDVIYQEVKKYEVEMKKGTLELEEMYNQNLAYFQELSKYIAAVDVKLDEIDVQLPQLEARAQDGNQMAIMEYETVRRARGLLEQRRYDLEMAQQVSFQSAPQIRLIQESNNHLISKINSAFVVTIPIFKQGLIQAVQMKRQKLIADSMSELDRRTNEMLVRNAENISQNSVRIAEMAGSPSIKIETIENTWQTIMSGIEETKRIQAQTAQSREDGRKRIEQLQLEYEKLQNK</sequence>
<proteinExistence type="inferred from homology"/>
<dbReference type="Proteomes" id="UP000093199">
    <property type="component" value="Unassembled WGS sequence"/>
</dbReference>
<dbReference type="RefSeq" id="WP_066547867.1">
    <property type="nucleotide sequence ID" value="NZ_MASJ01000039.1"/>
</dbReference>
<evidence type="ECO:0008006" key="6">
    <source>
        <dbReference type="Google" id="ProtNLM"/>
    </source>
</evidence>
<dbReference type="EMBL" id="MASJ01000039">
    <property type="protein sequence ID" value="OCS82990.1"/>
    <property type="molecule type" value="Genomic_DNA"/>
</dbReference>
<dbReference type="AlphaFoldDB" id="A0A1C0Y762"/>
<dbReference type="PANTHER" id="PTHR38432">
    <property type="entry name" value="TELA-LIKE PROTEIN SAOUHSC_01408"/>
    <property type="match status" value="1"/>
</dbReference>
<organism evidence="4 5">
    <name type="scientific">Caryophanon tenue</name>
    <dbReference type="NCBI Taxonomy" id="33978"/>
    <lineage>
        <taxon>Bacteria</taxon>
        <taxon>Bacillati</taxon>
        <taxon>Bacillota</taxon>
        <taxon>Bacilli</taxon>
        <taxon>Bacillales</taxon>
        <taxon>Caryophanaceae</taxon>
        <taxon>Caryophanon</taxon>
    </lineage>
</organism>
<dbReference type="PIRSF" id="PIRSF026508">
    <property type="entry name" value="TelA"/>
    <property type="match status" value="1"/>
</dbReference>
<feature type="region of interest" description="Disordered" evidence="3">
    <location>
        <begin position="1"/>
        <end position="40"/>
    </location>
</feature>
<keyword evidence="5" id="KW-1185">Reference proteome</keyword>
<evidence type="ECO:0000313" key="5">
    <source>
        <dbReference type="Proteomes" id="UP000093199"/>
    </source>
</evidence>
<feature type="coiled-coil region" evidence="2">
    <location>
        <begin position="152"/>
        <end position="186"/>
    </location>
</feature>
<evidence type="ECO:0000256" key="3">
    <source>
        <dbReference type="SAM" id="MobiDB-lite"/>
    </source>
</evidence>